<proteinExistence type="predicted"/>
<dbReference type="PROSITE" id="PS51257">
    <property type="entry name" value="PROKAR_LIPOPROTEIN"/>
    <property type="match status" value="1"/>
</dbReference>
<dbReference type="AlphaFoldDB" id="A0A345II40"/>
<dbReference type="EMBL" id="CP031158">
    <property type="protein sequence ID" value="AXG99362.1"/>
    <property type="molecule type" value="Genomic_DNA"/>
</dbReference>
<dbReference type="KEGG" id="dwu:DVJ83_09670"/>
<accession>A0A345II40</accession>
<protein>
    <recommendedName>
        <fullName evidence="3">Intracellular proteinase inhibitor BsuPI domain-containing protein</fullName>
    </recommendedName>
</protein>
<gene>
    <name evidence="1" type="ORF">DVJ83_09670</name>
</gene>
<evidence type="ECO:0008006" key="3">
    <source>
        <dbReference type="Google" id="ProtNLM"/>
    </source>
</evidence>
<sequence length="169" mass="18519">MSKSLWPLLLLTLTACAPKVAEGGTDQTLRAGDLELTVTAPAWVGRQELYPIQVTYTNKGKQAVEFSDPFHCSMIWNVQEVTSGAPLKPAGQSNFGCTADIPPLKKLEPNESYAGEFSAIISKYPAGQYRITPEQLQSLRPVNYRAGTVHEGYGPTLTPQPQPILFEIR</sequence>
<evidence type="ECO:0000313" key="2">
    <source>
        <dbReference type="Proteomes" id="UP000253744"/>
    </source>
</evidence>
<dbReference type="RefSeq" id="WP_114672196.1">
    <property type="nucleotide sequence ID" value="NZ_CP031158.1"/>
</dbReference>
<reference evidence="1 2" key="1">
    <citation type="submission" date="2018-07" db="EMBL/GenBank/DDBJ databases">
        <title>Complete Genome and Methylome Analysis of Deinococcus wulumuqiensis NEB 479.</title>
        <authorList>
            <person name="Fomenkov A."/>
            <person name="Luyten Y."/>
            <person name="Vincze T."/>
            <person name="Anton B.P."/>
            <person name="Clark T."/>
            <person name="Roberts R.J."/>
            <person name="Morgan R.D."/>
        </authorList>
    </citation>
    <scope>NUCLEOTIDE SEQUENCE [LARGE SCALE GENOMIC DNA]</scope>
    <source>
        <strain evidence="1 2">NEB 479</strain>
    </source>
</reference>
<name>A0A345II40_9DEIO</name>
<evidence type="ECO:0000313" key="1">
    <source>
        <dbReference type="EMBL" id="AXG99362.1"/>
    </source>
</evidence>
<organism evidence="1 2">
    <name type="scientific">Deinococcus wulumuqiensis</name>
    <dbReference type="NCBI Taxonomy" id="980427"/>
    <lineage>
        <taxon>Bacteria</taxon>
        <taxon>Thermotogati</taxon>
        <taxon>Deinococcota</taxon>
        <taxon>Deinococci</taxon>
        <taxon>Deinococcales</taxon>
        <taxon>Deinococcaceae</taxon>
        <taxon>Deinococcus</taxon>
    </lineage>
</organism>
<dbReference type="Proteomes" id="UP000253744">
    <property type="component" value="Chromosome"/>
</dbReference>